<dbReference type="InterPro" id="IPR029069">
    <property type="entry name" value="HotDog_dom_sf"/>
</dbReference>
<dbReference type="InterPro" id="IPR002539">
    <property type="entry name" value="MaoC-like_dom"/>
</dbReference>
<dbReference type="Pfam" id="PF01575">
    <property type="entry name" value="MaoC_dehydratas"/>
    <property type="match status" value="1"/>
</dbReference>
<evidence type="ECO:0000259" key="2">
    <source>
        <dbReference type="Pfam" id="PF01575"/>
    </source>
</evidence>
<dbReference type="PANTHER" id="PTHR43664">
    <property type="entry name" value="MONOAMINE OXIDASE-RELATED"/>
    <property type="match status" value="1"/>
</dbReference>
<dbReference type="Proteomes" id="UP001183794">
    <property type="component" value="Unassembled WGS sequence"/>
</dbReference>
<evidence type="ECO:0000313" key="4">
    <source>
        <dbReference type="Proteomes" id="UP001183794"/>
    </source>
</evidence>
<dbReference type="InterPro" id="IPR052342">
    <property type="entry name" value="MCH/BMMD"/>
</dbReference>
<dbReference type="Gene3D" id="3.10.129.10">
    <property type="entry name" value="Hotdog Thioesterase"/>
    <property type="match status" value="1"/>
</dbReference>
<dbReference type="SUPFAM" id="SSF54637">
    <property type="entry name" value="Thioesterase/thiol ester dehydrase-isomerase"/>
    <property type="match status" value="1"/>
</dbReference>
<reference evidence="3 4" key="1">
    <citation type="submission" date="2023-07" db="EMBL/GenBank/DDBJ databases">
        <title>Sequencing the genomes of 1000 actinobacteria strains.</title>
        <authorList>
            <person name="Klenk H.-P."/>
        </authorList>
    </citation>
    <scope>NUCLEOTIDE SEQUENCE [LARGE SCALE GENOMIC DNA]</scope>
    <source>
        <strain evidence="3 4">DSM 22966</strain>
    </source>
</reference>
<comment type="caution">
    <text evidence="3">The sequence shown here is derived from an EMBL/GenBank/DDBJ whole genome shotgun (WGS) entry which is preliminary data.</text>
</comment>
<organism evidence="3 4">
    <name type="scientific">Enteractinococcus fodinae</name>
    <dbReference type="NCBI Taxonomy" id="684663"/>
    <lineage>
        <taxon>Bacteria</taxon>
        <taxon>Bacillati</taxon>
        <taxon>Actinomycetota</taxon>
        <taxon>Actinomycetes</taxon>
        <taxon>Micrococcales</taxon>
        <taxon>Micrococcaceae</taxon>
    </lineage>
</organism>
<feature type="domain" description="MaoC-like" evidence="2">
    <location>
        <begin position="25"/>
        <end position="114"/>
    </location>
</feature>
<gene>
    <name evidence="3" type="ORF">J2S62_002638</name>
</gene>
<accession>A0ABU2B434</accession>
<dbReference type="EMBL" id="JAVDYJ010000001">
    <property type="protein sequence ID" value="MDR7348381.1"/>
    <property type="molecule type" value="Genomic_DNA"/>
</dbReference>
<name>A0ABU2B434_9MICC</name>
<dbReference type="PANTHER" id="PTHR43664:SF1">
    <property type="entry name" value="BETA-METHYLMALYL-COA DEHYDRATASE"/>
    <property type="match status" value="1"/>
</dbReference>
<comment type="similarity">
    <text evidence="1">Belongs to the enoyl-CoA hydratase/isomerase family.</text>
</comment>
<dbReference type="RefSeq" id="WP_310175520.1">
    <property type="nucleotide sequence ID" value="NZ_BAABHE010000002.1"/>
</dbReference>
<evidence type="ECO:0000256" key="1">
    <source>
        <dbReference type="ARBA" id="ARBA00005254"/>
    </source>
</evidence>
<protein>
    <submittedName>
        <fullName evidence="3">Acyl dehydratase</fullName>
    </submittedName>
</protein>
<sequence length="152" mass="16777">MNDLTANKRLPAEELPIGELLHLGSHTVTEEEIIGFAQQWDPQYFHVDLEAAANSEFGGIIASGIHTAAIFQRLCVENFFNRYDIIAGREVSQLRFERPVFAGTELRGRVTIKSVTPTGPGRAIFSSTGVLVDNADRPVLSLVLDALIRSRE</sequence>
<keyword evidence="4" id="KW-1185">Reference proteome</keyword>
<evidence type="ECO:0000313" key="3">
    <source>
        <dbReference type="EMBL" id="MDR7348381.1"/>
    </source>
</evidence>
<proteinExistence type="inferred from homology"/>